<protein>
    <recommendedName>
        <fullName evidence="6">Ankryin</fullName>
    </recommendedName>
</protein>
<evidence type="ECO:0000256" key="3">
    <source>
        <dbReference type="PROSITE-ProRule" id="PRU00023"/>
    </source>
</evidence>
<name>A0ABX3KB19_9GAMM</name>
<feature type="repeat" description="ANK" evidence="3">
    <location>
        <begin position="539"/>
        <end position="571"/>
    </location>
</feature>
<evidence type="ECO:0000256" key="1">
    <source>
        <dbReference type="ARBA" id="ARBA00022737"/>
    </source>
</evidence>
<dbReference type="PROSITE" id="PS50088">
    <property type="entry name" value="ANK_REPEAT"/>
    <property type="match status" value="1"/>
</dbReference>
<keyword evidence="2 3" id="KW-0040">ANK repeat</keyword>
<dbReference type="InterPro" id="IPR011990">
    <property type="entry name" value="TPR-like_helical_dom_sf"/>
</dbReference>
<dbReference type="Gene3D" id="1.25.40.20">
    <property type="entry name" value="Ankyrin repeat-containing domain"/>
    <property type="match status" value="2"/>
</dbReference>
<dbReference type="InterPro" id="IPR051165">
    <property type="entry name" value="Multifunctional_ANK_Repeat"/>
</dbReference>
<evidence type="ECO:0000313" key="4">
    <source>
        <dbReference type="EMBL" id="OOE86091.1"/>
    </source>
</evidence>
<reference evidence="5" key="1">
    <citation type="submission" date="2017-01" db="EMBL/GenBank/DDBJ databases">
        <title>Draft genome of the species Salinivibrio sharmensis.</title>
        <authorList>
            <person name="Lopez-Hermoso C."/>
            <person name="De La Haba R."/>
            <person name="Sanchez-Porro C."/>
            <person name="Ventosa A."/>
        </authorList>
    </citation>
    <scope>NUCLEOTIDE SEQUENCE [LARGE SCALE GENOMIC DNA]</scope>
    <source>
        <strain evidence="5">CBH463</strain>
    </source>
</reference>
<dbReference type="InterPro" id="IPR002110">
    <property type="entry name" value="Ankyrin_rpt"/>
</dbReference>
<keyword evidence="1" id="KW-0677">Repeat</keyword>
<dbReference type="PANTHER" id="PTHR24123:SF33">
    <property type="entry name" value="PROTEIN HOS4"/>
    <property type="match status" value="1"/>
</dbReference>
<comment type="caution">
    <text evidence="4">The sequence shown here is derived from an EMBL/GenBank/DDBJ whole genome shotgun (WGS) entry which is preliminary data.</text>
</comment>
<organism evidence="4 5">
    <name type="scientific">Salinivibrio sharmensis</name>
    <dbReference type="NCBI Taxonomy" id="390883"/>
    <lineage>
        <taxon>Bacteria</taxon>
        <taxon>Pseudomonadati</taxon>
        <taxon>Pseudomonadota</taxon>
        <taxon>Gammaproteobacteria</taxon>
        <taxon>Vibrionales</taxon>
        <taxon>Vibrionaceae</taxon>
        <taxon>Salinivibrio</taxon>
    </lineage>
</organism>
<evidence type="ECO:0008006" key="6">
    <source>
        <dbReference type="Google" id="ProtNLM"/>
    </source>
</evidence>
<gene>
    <name evidence="4" type="ORF">BZG74_13285</name>
</gene>
<dbReference type="EMBL" id="MUFC01000017">
    <property type="protein sequence ID" value="OOE86091.1"/>
    <property type="molecule type" value="Genomic_DNA"/>
</dbReference>
<evidence type="ECO:0000313" key="5">
    <source>
        <dbReference type="Proteomes" id="UP000188627"/>
    </source>
</evidence>
<dbReference type="Gene3D" id="1.25.40.10">
    <property type="entry name" value="Tetratricopeptide repeat domain"/>
    <property type="match status" value="1"/>
</dbReference>
<dbReference type="RefSeq" id="WP_077773036.1">
    <property type="nucleotide sequence ID" value="NZ_MUFC01000017.1"/>
</dbReference>
<sequence length="744" mass="85102">MTSKTINTPYYSVQYLLREFAKGLGTKALAGKKIDDACKSAEINPYHLESLKRELIHEPITKYVNIYFADHVLEQFERVTETYLSLIKTVPLDGVNAELARQFIDRFFMTFAVAEICSDSLDGMRLTPRDVAWSDNTLMSLVLEKLECSTEWQQFLINSSELQKERLRIWSLGPGSELPELTSIASLGEQWQRGNSWGTFKARLVVARLWDYFFYRSGYTDLAILKHNSLEQCLEALAKQLVELLQKGTLKYQSTSSFALGLLKILRLRGPKTMGSQKHCLELLNQLNQQQQKLDTNNETTYYYHWMKARYHLHSGELAEAIEEYKLAFEYVIYRQGENAEKIIVEAIIAACRAPKPAKSFINRLRRMAVVMKIDFMPPNVNNDAFKAKPQDIDNWEISAFSQYFDAFFTKESFFPGASYPEDTHDKSGVWMVDETSHELDIKKPNKALSVGMAGGLIKKIPQLVYFAMQDDMEAISALVDAGADVNKLSSSNESAILMAIQAMQVNLTPLNSMSDEAFNLLSQKPHRKSVLDTLTDKRKLSPLGCAVQTGRLDIVKRVLEMGATVDRRHDIIGETPLYTVIGLIAHHTRPQTNAVHWDSMKYSEMNLKSVRAHSAGLFPHDLQHLKRVMSEQDRDPLFRHVHEAMKEHERRNIAKYSTAEGFRDIAKLLIEHGADPNAKHDTAMLGYTPLMLAIELDEAELVEVMLDSKYHQVNWGDTCVDSRTRQRIDLERLIINWRSKRRC</sequence>
<dbReference type="SMART" id="SM00248">
    <property type="entry name" value="ANK"/>
    <property type="match status" value="4"/>
</dbReference>
<dbReference type="PANTHER" id="PTHR24123">
    <property type="entry name" value="ANKYRIN REPEAT-CONTAINING"/>
    <property type="match status" value="1"/>
</dbReference>
<accession>A0ABX3KB19</accession>
<dbReference type="SUPFAM" id="SSF48403">
    <property type="entry name" value="Ankyrin repeat"/>
    <property type="match status" value="1"/>
</dbReference>
<dbReference type="InterPro" id="IPR036770">
    <property type="entry name" value="Ankyrin_rpt-contain_sf"/>
</dbReference>
<keyword evidence="5" id="KW-1185">Reference proteome</keyword>
<proteinExistence type="predicted"/>
<dbReference type="Proteomes" id="UP000188627">
    <property type="component" value="Unassembled WGS sequence"/>
</dbReference>
<evidence type="ECO:0000256" key="2">
    <source>
        <dbReference type="ARBA" id="ARBA00023043"/>
    </source>
</evidence>